<organism evidence="3 4">
    <name type="scientific">Enterococcus larvae</name>
    <dbReference type="NCBI Taxonomy" id="2794352"/>
    <lineage>
        <taxon>Bacteria</taxon>
        <taxon>Bacillati</taxon>
        <taxon>Bacillota</taxon>
        <taxon>Bacilli</taxon>
        <taxon>Lactobacillales</taxon>
        <taxon>Enterococcaceae</taxon>
        <taxon>Enterococcus</taxon>
    </lineage>
</organism>
<feature type="domain" description="DUF5067" evidence="2">
    <location>
        <begin position="171"/>
        <end position="289"/>
    </location>
</feature>
<dbReference type="Proteomes" id="UP000673375">
    <property type="component" value="Unassembled WGS sequence"/>
</dbReference>
<name>A0ABS4CK05_9ENTE</name>
<evidence type="ECO:0000313" key="3">
    <source>
        <dbReference type="EMBL" id="MBP1046936.1"/>
    </source>
</evidence>
<evidence type="ECO:0000259" key="2">
    <source>
        <dbReference type="Pfam" id="PF16729"/>
    </source>
</evidence>
<dbReference type="InterPro" id="IPR029050">
    <property type="entry name" value="Immunoprotect_excell_Ig-like"/>
</dbReference>
<evidence type="ECO:0000256" key="1">
    <source>
        <dbReference type="ARBA" id="ARBA00022729"/>
    </source>
</evidence>
<proteinExistence type="predicted"/>
<dbReference type="InterPro" id="IPR031989">
    <property type="entry name" value="DUF5067"/>
</dbReference>
<sequence length="310" mass="35252">MNKRYLLGLLTLFIVGTAINSYWMLHNSAASITPPDSSEAEVSERSDEQVEQSIQINEDIYDDLYTYVSNPQMISQAAIFEQELSFVAEVRGEAMEIESPDDSFVGEWYVTAYLLRDKDTPIYLNISSLEKEDWPQDGDVLKITGKPVGYLYAAYENKRMDVLDMKAVSLEEKRSSTQAAAKETIETDDYKITITDTAVLYDSFDDQTLIIYYTFKNKKSTIAASPIRTHFFFTQGENQLAHTILADSNDQLDSLALKNDLLEPNTELLYYAALKLAEEETPVKMTVYDDEYNVLSMLELAVTEAKQQNE</sequence>
<keyword evidence="4" id="KW-1185">Reference proteome</keyword>
<dbReference type="Pfam" id="PF16729">
    <property type="entry name" value="DUF5067"/>
    <property type="match status" value="1"/>
</dbReference>
<accession>A0ABS4CK05</accession>
<evidence type="ECO:0000313" key="4">
    <source>
        <dbReference type="Proteomes" id="UP000673375"/>
    </source>
</evidence>
<dbReference type="RefSeq" id="WP_209557718.1">
    <property type="nucleotide sequence ID" value="NZ_JAEDXU010000005.1"/>
</dbReference>
<keyword evidence="1" id="KW-0732">Signal</keyword>
<gene>
    <name evidence="3" type="ORF">I6N96_11715</name>
</gene>
<dbReference type="EMBL" id="JAEDXU010000005">
    <property type="protein sequence ID" value="MBP1046936.1"/>
    <property type="molecule type" value="Genomic_DNA"/>
</dbReference>
<reference evidence="3 4" key="1">
    <citation type="submission" date="2020-12" db="EMBL/GenBank/DDBJ databases">
        <title>Vagococcus allomyrinae sp. nov. and Enterococcus lavae sp. nov., isolated from the larvae of Allomyrina dichotoma.</title>
        <authorList>
            <person name="Lee S.D."/>
        </authorList>
    </citation>
    <scope>NUCLEOTIDE SEQUENCE [LARGE SCALE GENOMIC DNA]</scope>
    <source>
        <strain evidence="3 4">BWM-S5</strain>
    </source>
</reference>
<dbReference type="Gene3D" id="2.60.40.1240">
    <property type="match status" value="1"/>
</dbReference>
<protein>
    <submittedName>
        <fullName evidence="3">DUF5067 domain-containing protein</fullName>
    </submittedName>
</protein>
<comment type="caution">
    <text evidence="3">The sequence shown here is derived from an EMBL/GenBank/DDBJ whole genome shotgun (WGS) entry which is preliminary data.</text>
</comment>